<protein>
    <submittedName>
        <fullName evidence="5">Uncharacterized protein</fullName>
    </submittedName>
</protein>
<dbReference type="Gene3D" id="2.60.120.200">
    <property type="match status" value="1"/>
</dbReference>
<gene>
    <name evidence="5" type="ORF">GCM10022386_06720</name>
</gene>
<evidence type="ECO:0000259" key="4">
    <source>
        <dbReference type="PROSITE" id="PS50853"/>
    </source>
</evidence>
<dbReference type="InterPro" id="IPR014755">
    <property type="entry name" value="Cu-Rt/internalin_Ig-like"/>
</dbReference>
<evidence type="ECO:0000256" key="1">
    <source>
        <dbReference type="ARBA" id="ARBA00022729"/>
    </source>
</evidence>
<dbReference type="Gene3D" id="2.60.40.1220">
    <property type="match status" value="4"/>
</dbReference>
<dbReference type="SMART" id="SM00042">
    <property type="entry name" value="CUB"/>
    <property type="match status" value="1"/>
</dbReference>
<dbReference type="Pfam" id="PF00431">
    <property type="entry name" value="CUB"/>
    <property type="match status" value="1"/>
</dbReference>
<dbReference type="SUPFAM" id="SSF49854">
    <property type="entry name" value="Spermadhesin, CUB domain"/>
    <property type="match status" value="1"/>
</dbReference>
<feature type="domain" description="Fibronectin type-III" evidence="4">
    <location>
        <begin position="629"/>
        <end position="720"/>
    </location>
</feature>
<dbReference type="SMART" id="SM00060">
    <property type="entry name" value="FN3"/>
    <property type="match status" value="3"/>
</dbReference>
<reference evidence="6" key="1">
    <citation type="journal article" date="2019" name="Int. J. Syst. Evol. Microbiol.">
        <title>The Global Catalogue of Microorganisms (GCM) 10K type strain sequencing project: providing services to taxonomists for standard genome sequencing and annotation.</title>
        <authorList>
            <consortium name="The Broad Institute Genomics Platform"/>
            <consortium name="The Broad Institute Genome Sequencing Center for Infectious Disease"/>
            <person name="Wu L."/>
            <person name="Ma J."/>
        </authorList>
    </citation>
    <scope>NUCLEOTIDE SEQUENCE [LARGE SCALE GENOMIC DNA]</scope>
    <source>
        <strain evidence="6">JCM 17064</strain>
    </source>
</reference>
<dbReference type="Gene3D" id="2.60.120.290">
    <property type="entry name" value="Spermadhesin, CUB domain"/>
    <property type="match status" value="1"/>
</dbReference>
<accession>A0ABP7THA1</accession>
<dbReference type="InterPro" id="IPR036116">
    <property type="entry name" value="FN3_sf"/>
</dbReference>
<dbReference type="CDD" id="cd00063">
    <property type="entry name" value="FN3"/>
    <property type="match status" value="2"/>
</dbReference>
<evidence type="ECO:0000259" key="3">
    <source>
        <dbReference type="PROSITE" id="PS01180"/>
    </source>
</evidence>
<keyword evidence="1" id="KW-0732">Signal</keyword>
<dbReference type="EMBL" id="BAABCR010000008">
    <property type="protein sequence ID" value="GAA4026033.1"/>
    <property type="molecule type" value="Genomic_DNA"/>
</dbReference>
<dbReference type="Gene3D" id="2.60.120.260">
    <property type="entry name" value="Galactose-binding domain-like"/>
    <property type="match status" value="1"/>
</dbReference>
<evidence type="ECO:0000313" key="5">
    <source>
        <dbReference type="EMBL" id="GAA4026033.1"/>
    </source>
</evidence>
<dbReference type="InterPro" id="IPR035986">
    <property type="entry name" value="PKD_dom_sf"/>
</dbReference>
<dbReference type="Gene3D" id="2.60.120.380">
    <property type="match status" value="1"/>
</dbReference>
<keyword evidence="6" id="KW-1185">Reference proteome</keyword>
<keyword evidence="2" id="KW-1015">Disulfide bond</keyword>
<organism evidence="5 6">
    <name type="scientific">Flavobacterium cheonhonense</name>
    <dbReference type="NCBI Taxonomy" id="706185"/>
    <lineage>
        <taxon>Bacteria</taxon>
        <taxon>Pseudomonadati</taxon>
        <taxon>Bacteroidota</taxon>
        <taxon>Flavobacteriia</taxon>
        <taxon>Flavobacteriales</taxon>
        <taxon>Flavobacteriaceae</taxon>
        <taxon>Flavobacterium</taxon>
    </lineage>
</organism>
<dbReference type="Proteomes" id="UP001500968">
    <property type="component" value="Unassembled WGS sequence"/>
</dbReference>
<dbReference type="PROSITE" id="PS50853">
    <property type="entry name" value="FN3"/>
    <property type="match status" value="3"/>
</dbReference>
<dbReference type="SUPFAM" id="SSF49299">
    <property type="entry name" value="PKD domain"/>
    <property type="match status" value="1"/>
</dbReference>
<dbReference type="CDD" id="cd00041">
    <property type="entry name" value="CUB"/>
    <property type="match status" value="1"/>
</dbReference>
<sequence length="2344" mass="245259">MALEGFESTTGPAALPSTTWTLGTGNWAVFDNGVGTVQRWGINSTVVTPPTPPIVYQGTNAAYVNRENIGQNNTSEDYLATPLVTIPTNGQLRFYTRSFTTGNQGTLYQIKVAPATASQTNPAAYTLVQQWDETTLTATYNIYEEKVVSLAAYAGQQVYVSFVKVYTQPLGVLDGDRWLVDNVSIVEQCLDPTNLGANAITQTSANLTWTNTSGANSWEIEVLPFANTPTGTGVVYNGLPPYTATATATGVAFTPTTNYKYYVRALCANGASSQWVGPFAFSTSSPGLSCSAPIVIPTLPYTTTDNTSNYSDNTAIEGIPGTSCGPTNNYLNGNDVVYAYTATTNGVINVSMTPTATYSGIFVYNSCANIGVNCVAGVGNSGTGVRTFDLTVTAGTTYYIVISTWATPQTTGYTLTLQTVNCPPPTTLAASGITQTSANLSWANPGGATSWEVAVQTAGSAIPSGSGVQTNVNTNYPAIGLNSGTNYQFYVRADCGNGTFSAWTGPFLFTTAANYCAGNHFYDTGGATGTYNNNANVTTVICPGTPGDQVTVVFNTFNLESGFDFLKIYDGNSATGTLLGNFTGTTIPPSFTSSAVNGCLTFVFTSDTSLTADGWDATIICGPPPTCPKPTAVNISNIGQNGATVNWTEVGTATSWEVIWLPAGSPAPTATSTGAISNTNSYVISGLTSATAFDVYVRAICNPADISFWSNKASFTTLIANDECINAVNVPVNSTTTCSLVTGGSVLGATASAQGNTCNGTDDDDVWFKFTATSTQHLISLLNVSGSTTDLYHVLYSGNCGALTQLYCSDPNNSTANNLTIGQVYYVRVYSYTSTTGQTSTFNVCIGTPVPPPNCINNQPAGNTCQTATPICNLNGYCGSTSSTYTADYWSQLNSTFCGSIENNSFLTFVATSTTISFDVWVTSSQDNSGIQIMIFSANNCSGAVNNLTCWSPGIVPSGSTNISANGLVVGNTYYIMIDGYGGDVCDYVIAANSGIQTQVNTTASDTEICLGETVTLNSTGGNGSYNWTTSPASTGLNATTGATVNFTPTTAGTYTITATSTDGNTVCPQDVTDSVTIEVNDNIPPTFDTFGPYCEGATVAILPTTSNNGINGTWSPSAINNTQSGSYTFTPVASSCASPLTINVTINTNITPTFTTIAPLCNGETTPILPLVSNNNINGTWSPSTINNTQSGTYTFTPDANQCALSVIQNVVVNQIITPTFLSPAPICSGDSAPTLPTTSLNNITGTWSPALVDNTQTATYTFTPDAGQCADPTTLVVTVYQNCSFGSFASATWLTNCEDNNFFNTVGSGTSIIGPAQNIFPNTDFGTYLTNSGSFKLRGGEVKTFKIATANVCSARMNYRIYPASGTPGAFTVLNLPFFNDCISGSFPSGGPCSPGDQKWQMVLNDSQSPVDLTAFPPGDYVIEVYYDITGDVNSTTQCDDTVVINNNGTNFIATYTLQANPTYTAVNPTDCSAADGSITISALAPNTTYDFTYSYNSSSVGPNTISTDASGNYTMPGLSIGSYNGFTFVANGCNINTTNTITLNAQSNVLVSGTNPLTCNGTSGTIVINGLNPNQALSVSYTDDTVPVGPLNLTSDSNGQIIITGLNAGIYANFSLATTYCTFISNQVITLTNPNVPVVTVNSETICFNQTTTITATPQTPGNYIYSWTVPSGFANPGNVASFTTNVAGTYTVTVTPVGTIFCNGSFENPATTGAFPNMLNESAVPCWETNASDGILEVWPQGFESSVAYQGTQLIEINGNSTATVFQDFTTYPGAELQISFAHKGRWGNDVVRVEIGPVGGPYTSLGLFNDGNAAWVFHTLTYTVPSSGGSNYSLRFVSVSSSGGDATVGNLLDAVSVTSTECSSTPASGTVTLTPAVTLTLDSANNTQNVCINTAIQNILYTATNATNVTVSGLPAGVNGSYDNTTGVFILSGTPTASGIFNYTVTTSGGCNVVVANGTINVNATVAATFNNIVICQGDAVSLPATSIEGFSGTWSPSTVNNTQTGTYNFTPNTGQCATGGSLTVTVNMPNLPTFTAVSPICSGGTLNALPTTSNNTISGTWTPALNNTATTTYTFTPTGGQCASTTTMTVVVNPNITPTFTSIGQLCIGESAPSLPTSSLEGISGTWTPAVIDNTVSGTYNFVPNAGQCATNGSLAVTVQSGFDFEISGSCIGNNFTLEVTAVNDTFNTDNASYAWYNSNLQLVGSNATTFNVTEYLFSLSSVPTLPITFSLTVTTPDGCWRNEPITLDRIFCGIQKGISVNNDGKNEFFDLRLLDVKNLTLFNRYGMKVYSKNQYKDEWKGQSDDGDDLPDGTYYYVIEFNNGSEAKTGWIYKAKEN</sequence>
<comment type="caution">
    <text evidence="5">The sequence shown here is derived from an EMBL/GenBank/DDBJ whole genome shotgun (WGS) entry which is preliminary data.</text>
</comment>
<evidence type="ECO:0000256" key="2">
    <source>
        <dbReference type="ARBA" id="ARBA00023157"/>
    </source>
</evidence>
<dbReference type="InterPro" id="IPR000859">
    <property type="entry name" value="CUB_dom"/>
</dbReference>
<dbReference type="Pfam" id="PF13585">
    <property type="entry name" value="CHU_C"/>
    <property type="match status" value="1"/>
</dbReference>
<name>A0ABP7THA1_9FLAO</name>
<dbReference type="InterPro" id="IPR013783">
    <property type="entry name" value="Ig-like_fold"/>
</dbReference>
<dbReference type="Pfam" id="PF00041">
    <property type="entry name" value="fn3"/>
    <property type="match status" value="2"/>
</dbReference>
<evidence type="ECO:0000313" key="6">
    <source>
        <dbReference type="Proteomes" id="UP001500968"/>
    </source>
</evidence>
<feature type="domain" description="Fibronectin type-III" evidence="4">
    <location>
        <begin position="191"/>
        <end position="286"/>
    </location>
</feature>
<dbReference type="PROSITE" id="PS01180">
    <property type="entry name" value="CUB"/>
    <property type="match status" value="1"/>
</dbReference>
<proteinExistence type="predicted"/>
<feature type="domain" description="CUB" evidence="3">
    <location>
        <begin position="495"/>
        <end position="622"/>
    </location>
</feature>
<dbReference type="SUPFAM" id="SSF49265">
    <property type="entry name" value="Fibronectin type III"/>
    <property type="match status" value="3"/>
</dbReference>
<dbReference type="InterPro" id="IPR003961">
    <property type="entry name" value="FN3_dom"/>
</dbReference>
<feature type="domain" description="Fibronectin type-III" evidence="4">
    <location>
        <begin position="424"/>
        <end position="514"/>
    </location>
</feature>
<dbReference type="InterPro" id="IPR035914">
    <property type="entry name" value="Sperma_CUB_dom_sf"/>
</dbReference>
<dbReference type="Gene3D" id="2.60.40.10">
    <property type="entry name" value="Immunoglobulins"/>
    <property type="match status" value="4"/>
</dbReference>